<keyword evidence="1" id="KW-0472">Membrane</keyword>
<feature type="transmembrane region" description="Helical" evidence="1">
    <location>
        <begin position="599"/>
        <end position="618"/>
    </location>
</feature>
<dbReference type="RefSeq" id="WP_110789534.1">
    <property type="nucleotide sequence ID" value="NZ_QJRY01000001.1"/>
</dbReference>
<keyword evidence="3" id="KW-1185">Reference proteome</keyword>
<feature type="transmembrane region" description="Helical" evidence="1">
    <location>
        <begin position="406"/>
        <end position="427"/>
    </location>
</feature>
<accession>A0ABX5NZI1</accession>
<feature type="transmembrane region" description="Helical" evidence="1">
    <location>
        <begin position="540"/>
        <end position="558"/>
    </location>
</feature>
<comment type="caution">
    <text evidence="2">The sequence shown here is derived from an EMBL/GenBank/DDBJ whole genome shotgun (WGS) entry which is preliminary data.</text>
</comment>
<feature type="transmembrane region" description="Helical" evidence="1">
    <location>
        <begin position="511"/>
        <end position="528"/>
    </location>
</feature>
<feature type="transmembrane region" description="Helical" evidence="1">
    <location>
        <begin position="345"/>
        <end position="364"/>
    </location>
</feature>
<keyword evidence="1" id="KW-0812">Transmembrane</keyword>
<feature type="transmembrane region" description="Helical" evidence="1">
    <location>
        <begin position="370"/>
        <end position="394"/>
    </location>
</feature>
<evidence type="ECO:0000313" key="2">
    <source>
        <dbReference type="EMBL" id="PYB77101.1"/>
    </source>
</evidence>
<gene>
    <name evidence="2" type="ORF">DMY87_01620</name>
</gene>
<keyword evidence="1" id="KW-1133">Transmembrane helix</keyword>
<protein>
    <submittedName>
        <fullName evidence="2">Uncharacterized protein</fullName>
    </submittedName>
</protein>
<feature type="transmembrane region" description="Helical" evidence="1">
    <location>
        <begin position="282"/>
        <end position="302"/>
    </location>
</feature>
<evidence type="ECO:0000313" key="3">
    <source>
        <dbReference type="Proteomes" id="UP000247536"/>
    </source>
</evidence>
<dbReference type="EMBL" id="QJRY01000001">
    <property type="protein sequence ID" value="PYB77101.1"/>
    <property type="molecule type" value="Genomic_DNA"/>
</dbReference>
<feature type="transmembrane region" description="Helical" evidence="1">
    <location>
        <begin position="123"/>
        <end position="142"/>
    </location>
</feature>
<proteinExistence type="predicted"/>
<evidence type="ECO:0000256" key="1">
    <source>
        <dbReference type="SAM" id="Phobius"/>
    </source>
</evidence>
<dbReference type="Proteomes" id="UP000247536">
    <property type="component" value="Unassembled WGS sequence"/>
</dbReference>
<feature type="transmembrane region" description="Helical" evidence="1">
    <location>
        <begin position="570"/>
        <end position="592"/>
    </location>
</feature>
<feature type="transmembrane region" description="Helical" evidence="1">
    <location>
        <begin position="322"/>
        <end position="340"/>
    </location>
</feature>
<sequence length="843" mass="91513">MNRPLAIIVLLLLAGVLPVVRPMPSLAAVLLTAPSLLLLPTGLGLCAAYGVTGRRPAGLTALQALLLAYFVGLFLFILLFVASERLLADPPRPGLLMAGLWLSALAGWLRMRPLLAIPREAVSPLLLVCAIALPLVVLRYAYGIWIYSDYPITDLFQRSHFHGAAFEFARSQILNPFAANSYIPFQQLFLGMLMRLTGADPLDAEWVWPLAMAPLQIATLLCCIERLLPNRRMAFSALAIALAQFPLSNPTNSSMAEMVVIVLLSVLLPQRDRTMSSAVTSVKLLAVVPALLIGFAVTKVPVEMAISLTVVLVLAGNLTRPSLLVQIWPVVVLTVIALPFHRGALLFIAFVLILVCGLSLLSSLRLRFIAVSRGVVLATVGVLSLLAAMCLKILVFSRRESDIFGLFRLFDLVLTPITGKSLANVAIDGDLAPGVGARVALFEVARTISPLAVLLMVIGVFVMLRLFVWRRVPGPSPSEDVREIHLLADITLLFFGFIVLILTGFPFVHRAAFLVTLLASVALAIIVSNDSMALKSYRSLLSLVLSYLLLLIAIPFLVSSERAEPYLMRALPLLLVTLCVGLFAVLLALSWGRRRNLPLVLAVVVAVAMEFAVSRSYFKSYAFQNQPPPANASLAAYDRTDLETARRVLTLSGGGEVLVSDPKTMTIMRSRTGLYPLVASSNLDTLSSEASSQLMAVLTTVLSPSPLAETCHRLMQVASSNASGLYNYGSIRRLSPAADGVGILTTLGYNNRLVPTYDPVIAAVQRKEAVASIVQLKEAEASIQRQFLILVNGSTVYWLANHRTLSYFPIHRALSNDLLSVLAQKYPGGHLMEETFVARLECR</sequence>
<organism evidence="2 3">
    <name type="scientific">Rhizobium wuzhouense</name>
    <dbReference type="NCBI Taxonomy" id="1986026"/>
    <lineage>
        <taxon>Bacteria</taxon>
        <taxon>Pseudomonadati</taxon>
        <taxon>Pseudomonadota</taxon>
        <taxon>Alphaproteobacteria</taxon>
        <taxon>Hyphomicrobiales</taxon>
        <taxon>Rhizobiaceae</taxon>
        <taxon>Rhizobium/Agrobacterium group</taxon>
        <taxon>Rhizobium</taxon>
    </lineage>
</organism>
<feature type="transmembrane region" description="Helical" evidence="1">
    <location>
        <begin position="28"/>
        <end position="52"/>
    </location>
</feature>
<reference evidence="2 3" key="1">
    <citation type="submission" date="2018-06" db="EMBL/GenBank/DDBJ databases">
        <title>Rhizobium wuzhouense sp. nov., isolated from roots of Oryza officinalis.</title>
        <authorList>
            <person name="Yuan T."/>
        </authorList>
    </citation>
    <scope>NUCLEOTIDE SEQUENCE [LARGE SCALE GENOMIC DNA]</scope>
    <source>
        <strain evidence="2 3">W44</strain>
    </source>
</reference>
<name>A0ABX5NZI1_9HYPH</name>
<feature type="transmembrane region" description="Helical" evidence="1">
    <location>
        <begin position="206"/>
        <end position="224"/>
    </location>
</feature>
<feature type="transmembrane region" description="Helical" evidence="1">
    <location>
        <begin position="486"/>
        <end position="505"/>
    </location>
</feature>
<feature type="transmembrane region" description="Helical" evidence="1">
    <location>
        <begin position="94"/>
        <end position="111"/>
    </location>
</feature>
<feature type="transmembrane region" description="Helical" evidence="1">
    <location>
        <begin position="64"/>
        <end position="82"/>
    </location>
</feature>
<feature type="transmembrane region" description="Helical" evidence="1">
    <location>
        <begin position="447"/>
        <end position="466"/>
    </location>
</feature>